<dbReference type="RefSeq" id="WP_343953125.1">
    <property type="nucleotide sequence ID" value="NZ_BAAAHQ010000035.1"/>
</dbReference>
<keyword evidence="7" id="KW-1185">Reference proteome</keyword>
<evidence type="ECO:0000313" key="6">
    <source>
        <dbReference type="EMBL" id="GAA0943300.1"/>
    </source>
</evidence>
<sequence length="361" mass="39536">MTTTATIGQTPRIDRYPAYVYDLPALRDHMAQIRQHLKGIEIYYAVKANPDVELLRVLHDYVDGFEVSSGGELSHVQAHFPDKPLALSGPGKTDAELSSPGVTRLHVESIGELQRLIDSGRSADILLRVNLALPVEGASLTMGGGATPFGMDPDTVNEAMTLLSAQDAVRVHGIHAHLASGLDAPHMLKLAAEILAYARSHGFSEINLGGGMAVSYADPGKRFDWQMYGEGLRELRQSGEVLRIEPGRSITVYCGEYVVQVIDVKRVHGESFAIVTGGTHHIRTPATKNHDQPVVITGEDEDEPVTLVGQLCTPKDTLSRRVHINVKPGDVVRFAMAGAYAWNISHHDFLMHPHPEFHYIR</sequence>
<comment type="cofactor">
    <cofactor evidence="1">
        <name>pyridoxal 5'-phosphate</name>
        <dbReference type="ChEBI" id="CHEBI:597326"/>
    </cofactor>
</comment>
<dbReference type="PRINTS" id="PR01179">
    <property type="entry name" value="ODADCRBXLASE"/>
</dbReference>
<gene>
    <name evidence="6" type="ORF">GCM10009560_56520</name>
</gene>
<name>A0ABN1QIT5_9ACTN</name>
<dbReference type="PANTHER" id="PTHR43727:SF2">
    <property type="entry name" value="GROUP IV DECARBOXYLASE"/>
    <property type="match status" value="1"/>
</dbReference>
<evidence type="ECO:0000256" key="1">
    <source>
        <dbReference type="ARBA" id="ARBA00001933"/>
    </source>
</evidence>
<protein>
    <submittedName>
        <fullName evidence="6">Type III PLP-dependent enzyme</fullName>
    </submittedName>
</protein>
<evidence type="ECO:0000313" key="7">
    <source>
        <dbReference type="Proteomes" id="UP001501578"/>
    </source>
</evidence>
<dbReference type="Gene3D" id="3.20.20.10">
    <property type="entry name" value="Alanine racemase"/>
    <property type="match status" value="1"/>
</dbReference>
<dbReference type="SUPFAM" id="SSF51419">
    <property type="entry name" value="PLP-binding barrel"/>
    <property type="match status" value="1"/>
</dbReference>
<reference evidence="6 7" key="1">
    <citation type="journal article" date="2019" name="Int. J. Syst. Evol. Microbiol.">
        <title>The Global Catalogue of Microorganisms (GCM) 10K type strain sequencing project: providing services to taxonomists for standard genome sequencing and annotation.</title>
        <authorList>
            <consortium name="The Broad Institute Genomics Platform"/>
            <consortium name="The Broad Institute Genome Sequencing Center for Infectious Disease"/>
            <person name="Wu L."/>
            <person name="Ma J."/>
        </authorList>
    </citation>
    <scope>NUCLEOTIDE SEQUENCE [LARGE SCALE GENOMIC DNA]</scope>
    <source>
        <strain evidence="6 7">JCM 11136</strain>
    </source>
</reference>
<feature type="domain" description="Orn/DAP/Arg decarboxylase 2 C-terminal" evidence="4">
    <location>
        <begin position="19"/>
        <end position="338"/>
    </location>
</feature>
<dbReference type="Pfam" id="PF02784">
    <property type="entry name" value="Orn_Arg_deC_N"/>
    <property type="match status" value="1"/>
</dbReference>
<evidence type="ECO:0000256" key="2">
    <source>
        <dbReference type="ARBA" id="ARBA00022898"/>
    </source>
</evidence>
<keyword evidence="2" id="KW-0663">Pyridoxal phosphate</keyword>
<dbReference type="InterPro" id="IPR000183">
    <property type="entry name" value="Orn/DAP/Arg_de-COase"/>
</dbReference>
<dbReference type="InterPro" id="IPR022644">
    <property type="entry name" value="De-COase2_N"/>
</dbReference>
<evidence type="ECO:0000256" key="3">
    <source>
        <dbReference type="RuleBase" id="RU003737"/>
    </source>
</evidence>
<dbReference type="SUPFAM" id="SSF50621">
    <property type="entry name" value="Alanine racemase C-terminal domain-like"/>
    <property type="match status" value="1"/>
</dbReference>
<dbReference type="InterPro" id="IPR022643">
    <property type="entry name" value="De-COase2_C"/>
</dbReference>
<evidence type="ECO:0000259" key="4">
    <source>
        <dbReference type="Pfam" id="PF00278"/>
    </source>
</evidence>
<feature type="domain" description="Orn/DAP/Arg decarboxylase 2 N-terminal" evidence="5">
    <location>
        <begin position="26"/>
        <end position="251"/>
    </location>
</feature>
<dbReference type="InterPro" id="IPR029066">
    <property type="entry name" value="PLP-binding_barrel"/>
</dbReference>
<accession>A0ABN1QIT5</accession>
<dbReference type="Proteomes" id="UP001501578">
    <property type="component" value="Unassembled WGS sequence"/>
</dbReference>
<organism evidence="6 7">
    <name type="scientific">Nonomuraea longicatena</name>
    <dbReference type="NCBI Taxonomy" id="83682"/>
    <lineage>
        <taxon>Bacteria</taxon>
        <taxon>Bacillati</taxon>
        <taxon>Actinomycetota</taxon>
        <taxon>Actinomycetes</taxon>
        <taxon>Streptosporangiales</taxon>
        <taxon>Streptosporangiaceae</taxon>
        <taxon>Nonomuraea</taxon>
    </lineage>
</organism>
<proteinExistence type="inferred from homology"/>
<dbReference type="Gene3D" id="2.40.37.10">
    <property type="entry name" value="Lyase, Ornithine Decarboxylase, Chain A, domain 1"/>
    <property type="match status" value="1"/>
</dbReference>
<evidence type="ECO:0000259" key="5">
    <source>
        <dbReference type="Pfam" id="PF02784"/>
    </source>
</evidence>
<dbReference type="PANTHER" id="PTHR43727">
    <property type="entry name" value="DIAMINOPIMELATE DECARBOXYLASE"/>
    <property type="match status" value="1"/>
</dbReference>
<dbReference type="EMBL" id="BAAAHQ010000035">
    <property type="protein sequence ID" value="GAA0943300.1"/>
    <property type="molecule type" value="Genomic_DNA"/>
</dbReference>
<comment type="similarity">
    <text evidence="3">Belongs to the Orn/Lys/Arg decarboxylase class-II family.</text>
</comment>
<dbReference type="InterPro" id="IPR009006">
    <property type="entry name" value="Ala_racemase/Decarboxylase_C"/>
</dbReference>
<dbReference type="Pfam" id="PF00278">
    <property type="entry name" value="Orn_DAP_Arg_deC"/>
    <property type="match status" value="1"/>
</dbReference>
<comment type="caution">
    <text evidence="6">The sequence shown here is derived from an EMBL/GenBank/DDBJ whole genome shotgun (WGS) entry which is preliminary data.</text>
</comment>